<dbReference type="InterPro" id="IPR046341">
    <property type="entry name" value="SET_dom_sf"/>
</dbReference>
<reference evidence="2 3" key="1">
    <citation type="journal article" date="2024" name="Proc. Natl. Acad. Sci. U.S.A.">
        <title>The evolutionary genomics of adaptation to stress in wild rhizobium bacteria.</title>
        <authorList>
            <person name="Kehlet-Delgado H."/>
            <person name="Montoya A.P."/>
            <person name="Jensen K.T."/>
            <person name="Wendlandt C.E."/>
            <person name="Dexheimer C."/>
            <person name="Roberts M."/>
            <person name="Torres Martinez L."/>
            <person name="Friesen M.L."/>
            <person name="Griffitts J.S."/>
            <person name="Porter S.S."/>
        </authorList>
    </citation>
    <scope>NUCLEOTIDE SEQUENCE [LARGE SCALE GENOMIC DNA]</scope>
    <source>
        <strain evidence="2 3">M0641</strain>
    </source>
</reference>
<sequence>MQNPHVENGVSILTDDLGCARRINARNVTVRDTGDDRGRGIFAARGFLPGEVVMIGLLNRLEKARTTHSIEIDWNVHALFEEPPVFVNHSCDPNLAIVPNRFRAYDFIAVREISPDVELTWDYATSEFESIAVPVCLCAAANCRQAAGGFSTLPPDHPLLLAGFYAPYLKRNCG</sequence>
<comment type="caution">
    <text evidence="2">The sequence shown here is derived from an EMBL/GenBank/DDBJ whole genome shotgun (WGS) entry which is preliminary data.</text>
</comment>
<dbReference type="PANTHER" id="PTHR12350:SF19">
    <property type="entry name" value="SET DOMAIN-CONTAINING PROTEIN"/>
    <property type="match status" value="1"/>
</dbReference>
<evidence type="ECO:0000313" key="2">
    <source>
        <dbReference type="EMBL" id="MER9407647.1"/>
    </source>
</evidence>
<keyword evidence="3" id="KW-1185">Reference proteome</keyword>
<dbReference type="Proteomes" id="UP001433071">
    <property type="component" value="Unassembled WGS sequence"/>
</dbReference>
<dbReference type="PANTHER" id="PTHR12350">
    <property type="entry name" value="HISTONE-LYSINE N-METHYLTRANSFERASE-RELATED"/>
    <property type="match status" value="1"/>
</dbReference>
<name>A0ABV1Z6H2_9HYPH</name>
<dbReference type="SUPFAM" id="SSF82199">
    <property type="entry name" value="SET domain"/>
    <property type="match status" value="1"/>
</dbReference>
<dbReference type="Gene3D" id="2.170.270.10">
    <property type="entry name" value="SET domain"/>
    <property type="match status" value="1"/>
</dbReference>
<dbReference type="InterPro" id="IPR053201">
    <property type="entry name" value="Flavunoidine_N-MTase"/>
</dbReference>
<organism evidence="2 3">
    <name type="scientific">Mesorhizobium caraganae</name>
    <dbReference type="NCBI Taxonomy" id="483206"/>
    <lineage>
        <taxon>Bacteria</taxon>
        <taxon>Pseudomonadati</taxon>
        <taxon>Pseudomonadota</taxon>
        <taxon>Alphaproteobacteria</taxon>
        <taxon>Hyphomicrobiales</taxon>
        <taxon>Phyllobacteriaceae</taxon>
        <taxon>Mesorhizobium</taxon>
    </lineage>
</organism>
<dbReference type="EMBL" id="JAMYQB010000028">
    <property type="protein sequence ID" value="MER9407647.1"/>
    <property type="molecule type" value="Genomic_DNA"/>
</dbReference>
<evidence type="ECO:0000313" key="3">
    <source>
        <dbReference type="Proteomes" id="UP001433071"/>
    </source>
</evidence>
<dbReference type="SMART" id="SM00317">
    <property type="entry name" value="SET"/>
    <property type="match status" value="1"/>
</dbReference>
<protein>
    <submittedName>
        <fullName evidence="2">SET domain-containing protein-lysine N-methyltransferase</fullName>
    </submittedName>
</protein>
<proteinExistence type="predicted"/>
<evidence type="ECO:0000259" key="1">
    <source>
        <dbReference type="PROSITE" id="PS50280"/>
    </source>
</evidence>
<dbReference type="RefSeq" id="WP_352561661.1">
    <property type="nucleotide sequence ID" value="NZ_JAMYQB010000028.1"/>
</dbReference>
<dbReference type="Pfam" id="PF00856">
    <property type="entry name" value="SET"/>
    <property type="match status" value="1"/>
</dbReference>
<dbReference type="PROSITE" id="PS50280">
    <property type="entry name" value="SET"/>
    <property type="match status" value="1"/>
</dbReference>
<feature type="domain" description="SET" evidence="1">
    <location>
        <begin position="26"/>
        <end position="124"/>
    </location>
</feature>
<dbReference type="InterPro" id="IPR001214">
    <property type="entry name" value="SET_dom"/>
</dbReference>
<gene>
    <name evidence="2" type="ORF">NKI36_26835</name>
</gene>
<accession>A0ABV1Z6H2</accession>